<keyword evidence="4" id="KW-1185">Reference proteome</keyword>
<evidence type="ECO:0000313" key="4">
    <source>
        <dbReference type="Proteomes" id="UP001178507"/>
    </source>
</evidence>
<feature type="region of interest" description="Disordered" evidence="1">
    <location>
        <begin position="1"/>
        <end position="38"/>
    </location>
</feature>
<dbReference type="Proteomes" id="UP001178507">
    <property type="component" value="Unassembled WGS sequence"/>
</dbReference>
<evidence type="ECO:0000256" key="1">
    <source>
        <dbReference type="SAM" id="MobiDB-lite"/>
    </source>
</evidence>
<accession>A0AA36JJJ6</accession>
<evidence type="ECO:0000256" key="2">
    <source>
        <dbReference type="SAM" id="Phobius"/>
    </source>
</evidence>
<comment type="caution">
    <text evidence="3">The sequence shown here is derived from an EMBL/GenBank/DDBJ whole genome shotgun (WGS) entry which is preliminary data.</text>
</comment>
<feature type="transmembrane region" description="Helical" evidence="2">
    <location>
        <begin position="150"/>
        <end position="171"/>
    </location>
</feature>
<keyword evidence="2" id="KW-1133">Transmembrane helix</keyword>
<gene>
    <name evidence="3" type="ORF">EVOR1521_LOCUS28237</name>
</gene>
<name>A0AA36JJJ6_9DINO</name>
<keyword evidence="2" id="KW-0812">Transmembrane</keyword>
<feature type="region of interest" description="Disordered" evidence="1">
    <location>
        <begin position="75"/>
        <end position="98"/>
    </location>
</feature>
<dbReference type="AlphaFoldDB" id="A0AA36JJJ6"/>
<proteinExistence type="predicted"/>
<evidence type="ECO:0000313" key="3">
    <source>
        <dbReference type="EMBL" id="CAJ1406216.1"/>
    </source>
</evidence>
<sequence>MAEGSLTMFTSTTSASESKKSKSYKTGCAPAPPDAHGDLFQSVAKHEEIVHGLRESKTEGAAPALVQKQRETVVSSHLMRARKQKESSKGGEQSGLGERYPRRWYDSFMPFQMPFEDRETVKEVIDRLEKEGNEAAWRTERHARAMDISAIKAGGLSFALVILMLMALPLLERLRMAGEMSSSCFQSDDPRCEVLPYPRLALWCALAIVVAFKLCSVDMSRGPFGALPQIFVPAFGRTASQDFVQQVRMSKARAKAMVRELQSIYSAKSFQAKLQEILGKGEGTDELPARWAWAEKFHNDILAQYGFVTGDGMERLISPLSLILKSFPECRSGVEKIAGLLGLKSWPETEAAAELPATKAEVPRVVSLSKTRALALQTELLASFSAPSFQKKLCELSRKQLADETGMGSEDPGYTWHDALRHLMNEEQMETIARYGFDASKQGVEDALSALDKLRDDPDVFVNAFAIEEALLTYAQGSLLAKKAVGHIGNKPNTKFTVARLLRKQLAAFGTPSFQHAIDRLKKKANVDGHFHLAGRAELAFSVQRRILPSFGFQPSRSGVLEMVRHCTMFLDDEEIGGLWDDINAKLGMTPEACRRFRDVAGGFRSKPAPDA</sequence>
<organism evidence="3 4">
    <name type="scientific">Effrenium voratum</name>
    <dbReference type="NCBI Taxonomy" id="2562239"/>
    <lineage>
        <taxon>Eukaryota</taxon>
        <taxon>Sar</taxon>
        <taxon>Alveolata</taxon>
        <taxon>Dinophyceae</taxon>
        <taxon>Suessiales</taxon>
        <taxon>Symbiodiniaceae</taxon>
        <taxon>Effrenium</taxon>
    </lineage>
</organism>
<dbReference type="EMBL" id="CAUJNA010003619">
    <property type="protein sequence ID" value="CAJ1406216.1"/>
    <property type="molecule type" value="Genomic_DNA"/>
</dbReference>
<protein>
    <submittedName>
        <fullName evidence="3">Uncharacterized protein</fullName>
    </submittedName>
</protein>
<keyword evidence="2" id="KW-0472">Membrane</keyword>
<reference evidence="3" key="1">
    <citation type="submission" date="2023-08" db="EMBL/GenBank/DDBJ databases">
        <authorList>
            <person name="Chen Y."/>
            <person name="Shah S."/>
            <person name="Dougan E. K."/>
            <person name="Thang M."/>
            <person name="Chan C."/>
        </authorList>
    </citation>
    <scope>NUCLEOTIDE SEQUENCE</scope>
</reference>